<dbReference type="EMBL" id="SMCP01000002">
    <property type="protein sequence ID" value="TCV89325.1"/>
    <property type="molecule type" value="Genomic_DNA"/>
</dbReference>
<accession>A0A4R3YAB1</accession>
<sequence>MVTTLGSIAQIINKDQQTLVQLVLAQTTDRIFCPFVFVLSDQDHKKWL</sequence>
<protein>
    <submittedName>
        <fullName evidence="1">Uncharacterized protein</fullName>
    </submittedName>
</protein>
<reference evidence="1 2" key="1">
    <citation type="submission" date="2019-03" db="EMBL/GenBank/DDBJ databases">
        <title>Genomic Encyclopedia of Type Strains, Phase IV (KMG-IV): sequencing the most valuable type-strain genomes for metagenomic binning, comparative biology and taxonomic classification.</title>
        <authorList>
            <person name="Goeker M."/>
        </authorList>
    </citation>
    <scope>NUCLEOTIDE SEQUENCE [LARGE SCALE GENOMIC DNA]</scope>
    <source>
        <strain evidence="1 2">DSM 28140</strain>
    </source>
</reference>
<organism evidence="1 2">
    <name type="scientific">Testudinibacter aquarius</name>
    <dbReference type="NCBI Taxonomy" id="1524974"/>
    <lineage>
        <taxon>Bacteria</taxon>
        <taxon>Pseudomonadati</taxon>
        <taxon>Pseudomonadota</taxon>
        <taxon>Gammaproteobacteria</taxon>
        <taxon>Pasteurellales</taxon>
        <taxon>Pasteurellaceae</taxon>
        <taxon>Testudinibacter</taxon>
    </lineage>
</organism>
<evidence type="ECO:0000313" key="2">
    <source>
        <dbReference type="Proteomes" id="UP000294619"/>
    </source>
</evidence>
<dbReference type="Proteomes" id="UP000294619">
    <property type="component" value="Unassembled WGS sequence"/>
</dbReference>
<name>A0A4R3YAB1_9PAST</name>
<evidence type="ECO:0000313" key="1">
    <source>
        <dbReference type="EMBL" id="TCV89325.1"/>
    </source>
</evidence>
<comment type="caution">
    <text evidence="1">The sequence shown here is derived from an EMBL/GenBank/DDBJ whole genome shotgun (WGS) entry which is preliminary data.</text>
</comment>
<dbReference type="AlphaFoldDB" id="A0A4R3YAB1"/>
<proteinExistence type="predicted"/>
<gene>
    <name evidence="1" type="ORF">EDC16_102202</name>
</gene>